<dbReference type="SUPFAM" id="SSF51905">
    <property type="entry name" value="FAD/NAD(P)-binding domain"/>
    <property type="match status" value="1"/>
</dbReference>
<evidence type="ECO:0000313" key="10">
    <source>
        <dbReference type="Proteomes" id="UP000194450"/>
    </source>
</evidence>
<dbReference type="InterPro" id="IPR036188">
    <property type="entry name" value="FAD/NAD-bd_sf"/>
</dbReference>
<dbReference type="Gene3D" id="3.50.50.60">
    <property type="entry name" value="FAD/NAD(P)-binding domain"/>
    <property type="match status" value="1"/>
</dbReference>
<protein>
    <submittedName>
        <fullName evidence="9">Choline dehydrogenase</fullName>
    </submittedName>
</protein>
<dbReference type="EMBL" id="FXWH01000001">
    <property type="protein sequence ID" value="SMQ65303.1"/>
    <property type="molecule type" value="Genomic_DNA"/>
</dbReference>
<evidence type="ECO:0000256" key="5">
    <source>
        <dbReference type="PIRSR" id="PIRSR000137-2"/>
    </source>
</evidence>
<dbReference type="RefSeq" id="WP_086434335.1">
    <property type="nucleotide sequence ID" value="NZ_FXWH01000001.1"/>
</dbReference>
<keyword evidence="10" id="KW-1185">Reference proteome</keyword>
<evidence type="ECO:0000259" key="7">
    <source>
        <dbReference type="PROSITE" id="PS00623"/>
    </source>
</evidence>
<dbReference type="PROSITE" id="PS00623">
    <property type="entry name" value="GMC_OXRED_1"/>
    <property type="match status" value="1"/>
</dbReference>
<proteinExistence type="inferred from homology"/>
<dbReference type="Pfam" id="PF00732">
    <property type="entry name" value="GMC_oxred_N"/>
    <property type="match status" value="1"/>
</dbReference>
<dbReference type="OrthoDB" id="9785276at2"/>
<dbReference type="AlphaFoldDB" id="A0A1Y6EYI0"/>
<evidence type="ECO:0000256" key="3">
    <source>
        <dbReference type="ARBA" id="ARBA00022630"/>
    </source>
</evidence>
<accession>A0A1Y6EYI0</accession>
<dbReference type="Proteomes" id="UP000194450">
    <property type="component" value="Unassembled WGS sequence"/>
</dbReference>
<dbReference type="PANTHER" id="PTHR11552">
    <property type="entry name" value="GLUCOSE-METHANOL-CHOLINE GMC OXIDOREDUCTASE"/>
    <property type="match status" value="1"/>
</dbReference>
<evidence type="ECO:0000256" key="1">
    <source>
        <dbReference type="ARBA" id="ARBA00001974"/>
    </source>
</evidence>
<comment type="cofactor">
    <cofactor evidence="1 5">
        <name>FAD</name>
        <dbReference type="ChEBI" id="CHEBI:57692"/>
    </cofactor>
</comment>
<dbReference type="PROSITE" id="PS00624">
    <property type="entry name" value="GMC_OXRED_2"/>
    <property type="match status" value="1"/>
</dbReference>
<name>A0A1Y6EYI0_9GAMM</name>
<dbReference type="GO" id="GO:0050660">
    <property type="term" value="F:flavin adenine dinucleotide binding"/>
    <property type="evidence" value="ECO:0007669"/>
    <property type="project" value="InterPro"/>
</dbReference>
<evidence type="ECO:0000313" key="9">
    <source>
        <dbReference type="EMBL" id="SMQ65303.1"/>
    </source>
</evidence>
<dbReference type="SUPFAM" id="SSF54373">
    <property type="entry name" value="FAD-linked reductases, C-terminal domain"/>
    <property type="match status" value="1"/>
</dbReference>
<evidence type="ECO:0000256" key="4">
    <source>
        <dbReference type="ARBA" id="ARBA00022827"/>
    </source>
</evidence>
<sequence>MRNYDYIIVGGGSAGCVLANRLSADGRFQIALFEAGDEGKSPFVSMPGGFARFVHSKRWNWRYRSVDKAPLRGGKGFYTPRGKMLGGSSAINAMIYTRGAPSDYNHWAAVSSNEWNYEHMLQVFKRSEHCSDADSTYHGTNGELHVTHVQPYFQVSKAFLKAGQEAGIPLNNDFNGAELYGVGPYHFTIKNKERWSTRRAFLDPVRKRPNLHVFTNCPVQRVLFTDRQATGIAYLHKGKEYIATASREVISAAGAIASPQLLKRSGIGPAEELHNCGIPVLAERKEVGENLQDHVDISLHFRNRLADGLTLAPVGLLKLGWHWLKYTINRSGPLAHSMCEVGGFLRSANNIETPDLQLHVVPVMFNDSGYDMWPALRHGFTCHVCLLRPESRGQVRLNPDDPSGNPLITYNFLQHQQDCDALISGVRQAQKIMQMPALQHHNGGAMSIMDANNDKQLLDKLKAEAGLIYHPVGTCRMGKDADAVVNPRLQVNGVKGLRVIDASIMPTVVSGNTNAPTIAIAEQGAAFILADADPA</sequence>
<dbReference type="InterPro" id="IPR012132">
    <property type="entry name" value="GMC_OxRdtase"/>
</dbReference>
<dbReference type="PROSITE" id="PS51257">
    <property type="entry name" value="PROKAR_LIPOPROTEIN"/>
    <property type="match status" value="1"/>
</dbReference>
<evidence type="ECO:0000259" key="8">
    <source>
        <dbReference type="PROSITE" id="PS00624"/>
    </source>
</evidence>
<dbReference type="Pfam" id="PF05199">
    <property type="entry name" value="GMC_oxred_C"/>
    <property type="match status" value="1"/>
</dbReference>
<comment type="similarity">
    <text evidence="2 6">Belongs to the GMC oxidoreductase family.</text>
</comment>
<dbReference type="InterPro" id="IPR007867">
    <property type="entry name" value="GMC_OxRtase_C"/>
</dbReference>
<evidence type="ECO:0000256" key="2">
    <source>
        <dbReference type="ARBA" id="ARBA00010790"/>
    </source>
</evidence>
<gene>
    <name evidence="9" type="ORF">SAMN06297229_1234</name>
</gene>
<dbReference type="PANTHER" id="PTHR11552:SF147">
    <property type="entry name" value="CHOLINE DEHYDROGENASE, MITOCHONDRIAL"/>
    <property type="match status" value="1"/>
</dbReference>
<dbReference type="GO" id="GO:0016614">
    <property type="term" value="F:oxidoreductase activity, acting on CH-OH group of donors"/>
    <property type="evidence" value="ECO:0007669"/>
    <property type="project" value="InterPro"/>
</dbReference>
<keyword evidence="3 6" id="KW-0285">Flavoprotein</keyword>
<dbReference type="InterPro" id="IPR000172">
    <property type="entry name" value="GMC_OxRdtase_N"/>
</dbReference>
<keyword evidence="4 5" id="KW-0274">FAD</keyword>
<dbReference type="PIRSF" id="PIRSF000137">
    <property type="entry name" value="Alcohol_oxidase"/>
    <property type="match status" value="1"/>
</dbReference>
<feature type="domain" description="Glucose-methanol-choline oxidoreductase N-terminal" evidence="8">
    <location>
        <begin position="254"/>
        <end position="268"/>
    </location>
</feature>
<reference evidence="10" key="1">
    <citation type="submission" date="2017-04" db="EMBL/GenBank/DDBJ databases">
        <authorList>
            <person name="Varghese N."/>
            <person name="Submissions S."/>
        </authorList>
    </citation>
    <scope>NUCLEOTIDE SEQUENCE [LARGE SCALE GENOMIC DNA]</scope>
</reference>
<organism evidence="9 10">
    <name type="scientific">Pseudidiomarina planktonica</name>
    <dbReference type="NCBI Taxonomy" id="1323738"/>
    <lineage>
        <taxon>Bacteria</taxon>
        <taxon>Pseudomonadati</taxon>
        <taxon>Pseudomonadota</taxon>
        <taxon>Gammaproteobacteria</taxon>
        <taxon>Alteromonadales</taxon>
        <taxon>Idiomarinaceae</taxon>
        <taxon>Pseudidiomarina</taxon>
    </lineage>
</organism>
<dbReference type="Gene3D" id="3.30.560.10">
    <property type="entry name" value="Glucose Oxidase, domain 3"/>
    <property type="match status" value="1"/>
</dbReference>
<feature type="binding site" evidence="5">
    <location>
        <position position="219"/>
    </location>
    <ligand>
        <name>FAD</name>
        <dbReference type="ChEBI" id="CHEBI:57692"/>
    </ligand>
</feature>
<feature type="domain" description="Glucose-methanol-choline oxidoreductase N-terminal" evidence="7">
    <location>
        <begin position="82"/>
        <end position="105"/>
    </location>
</feature>
<evidence type="ECO:0000256" key="6">
    <source>
        <dbReference type="RuleBase" id="RU003968"/>
    </source>
</evidence>